<dbReference type="RefSeq" id="WP_038987895.1">
    <property type="nucleotide sequence ID" value="NZ_JWJO01000069.1"/>
</dbReference>
<dbReference type="InterPro" id="IPR050695">
    <property type="entry name" value="N-acetylmuramoyl_amidase_3"/>
</dbReference>
<reference evidence="7 8" key="1">
    <citation type="submission" date="2016-01" db="EMBL/GenBank/DDBJ databases">
        <title>Whole genome sequencing of Myroides marinus L41.</title>
        <authorList>
            <person name="Hong K.W."/>
        </authorList>
    </citation>
    <scope>NUCLEOTIDE SEQUENCE [LARGE SCALE GENOMIC DNA]</scope>
    <source>
        <strain evidence="7 8">L41</strain>
    </source>
</reference>
<feature type="chain" id="PRO_5007826147" description="N-acetylmuramoyl-L-alanine amidase" evidence="5">
    <location>
        <begin position="24"/>
        <end position="391"/>
    </location>
</feature>
<organism evidence="7 8">
    <name type="scientific">Myroides marinus</name>
    <dbReference type="NCBI Taxonomy" id="703342"/>
    <lineage>
        <taxon>Bacteria</taxon>
        <taxon>Pseudomonadati</taxon>
        <taxon>Bacteroidota</taxon>
        <taxon>Flavobacteriia</taxon>
        <taxon>Flavobacteriales</taxon>
        <taxon>Flavobacteriaceae</taxon>
        <taxon>Myroides</taxon>
    </lineage>
</organism>
<evidence type="ECO:0000256" key="1">
    <source>
        <dbReference type="ARBA" id="ARBA00001561"/>
    </source>
</evidence>
<dbReference type="GO" id="GO:0030288">
    <property type="term" value="C:outer membrane-bounded periplasmic space"/>
    <property type="evidence" value="ECO:0007669"/>
    <property type="project" value="TreeGrafter"/>
</dbReference>
<evidence type="ECO:0000259" key="6">
    <source>
        <dbReference type="SMART" id="SM00646"/>
    </source>
</evidence>
<comment type="caution">
    <text evidence="7">The sequence shown here is derived from an EMBL/GenBank/DDBJ whole genome shotgun (WGS) entry which is preliminary data.</text>
</comment>
<dbReference type="GO" id="GO:0009253">
    <property type="term" value="P:peptidoglycan catabolic process"/>
    <property type="evidence" value="ECO:0007669"/>
    <property type="project" value="InterPro"/>
</dbReference>
<evidence type="ECO:0000256" key="3">
    <source>
        <dbReference type="ARBA" id="ARBA00022801"/>
    </source>
</evidence>
<proteinExistence type="predicted"/>
<gene>
    <name evidence="7" type="ORF">AV926_09120</name>
</gene>
<dbReference type="Gene3D" id="3.40.630.40">
    <property type="entry name" value="Zn-dependent exopeptidases"/>
    <property type="match status" value="1"/>
</dbReference>
<dbReference type="PANTHER" id="PTHR30404:SF0">
    <property type="entry name" value="N-ACETYLMURAMOYL-L-ALANINE AMIDASE AMIC"/>
    <property type="match status" value="1"/>
</dbReference>
<keyword evidence="3" id="KW-0378">Hydrolase</keyword>
<dbReference type="SUPFAM" id="SSF53187">
    <property type="entry name" value="Zn-dependent exopeptidases"/>
    <property type="match status" value="1"/>
</dbReference>
<feature type="domain" description="MurNAc-LAA" evidence="6">
    <location>
        <begin position="90"/>
        <end position="248"/>
    </location>
</feature>
<feature type="region of interest" description="Disordered" evidence="4">
    <location>
        <begin position="275"/>
        <end position="295"/>
    </location>
</feature>
<dbReference type="AlphaFoldDB" id="A0A161S771"/>
<name>A0A161S771_9FLAO</name>
<evidence type="ECO:0000256" key="4">
    <source>
        <dbReference type="SAM" id="MobiDB-lite"/>
    </source>
</evidence>
<evidence type="ECO:0000256" key="5">
    <source>
        <dbReference type="SAM" id="SignalP"/>
    </source>
</evidence>
<dbReference type="EC" id="3.5.1.28" evidence="2"/>
<dbReference type="CDD" id="cd02696">
    <property type="entry name" value="MurNAc-LAA"/>
    <property type="match status" value="1"/>
</dbReference>
<dbReference type="SMART" id="SM00646">
    <property type="entry name" value="Ami_3"/>
    <property type="match status" value="1"/>
</dbReference>
<dbReference type="Pfam" id="PF01520">
    <property type="entry name" value="Amidase_3"/>
    <property type="match status" value="1"/>
</dbReference>
<evidence type="ECO:0000256" key="2">
    <source>
        <dbReference type="ARBA" id="ARBA00011901"/>
    </source>
</evidence>
<dbReference type="Proteomes" id="UP000076630">
    <property type="component" value="Unassembled WGS sequence"/>
</dbReference>
<comment type="catalytic activity">
    <reaction evidence="1">
        <text>Hydrolyzes the link between N-acetylmuramoyl residues and L-amino acid residues in certain cell-wall glycopeptides.</text>
        <dbReference type="EC" id="3.5.1.28"/>
    </reaction>
</comment>
<keyword evidence="5" id="KW-0732">Signal</keyword>
<accession>A0A161S771</accession>
<keyword evidence="8" id="KW-1185">Reference proteome</keyword>
<dbReference type="PANTHER" id="PTHR30404">
    <property type="entry name" value="N-ACETYLMURAMOYL-L-ALANINE AMIDASE"/>
    <property type="match status" value="1"/>
</dbReference>
<dbReference type="OrthoDB" id="9806267at2"/>
<dbReference type="InterPro" id="IPR002508">
    <property type="entry name" value="MurNAc-LAA_cat"/>
</dbReference>
<dbReference type="EMBL" id="LQNU01000054">
    <property type="protein sequence ID" value="KZE80929.1"/>
    <property type="molecule type" value="Genomic_DNA"/>
</dbReference>
<feature type="compositionally biased region" description="Low complexity" evidence="4">
    <location>
        <begin position="275"/>
        <end position="286"/>
    </location>
</feature>
<evidence type="ECO:0000313" key="7">
    <source>
        <dbReference type="EMBL" id="KZE80929.1"/>
    </source>
</evidence>
<evidence type="ECO:0000313" key="8">
    <source>
        <dbReference type="Proteomes" id="UP000076630"/>
    </source>
</evidence>
<protein>
    <recommendedName>
        <fullName evidence="2">N-acetylmuramoyl-L-alanine amidase</fullName>
        <ecNumber evidence="2">3.5.1.28</ecNumber>
    </recommendedName>
</protein>
<dbReference type="GO" id="GO:0008745">
    <property type="term" value="F:N-acetylmuramoyl-L-alanine amidase activity"/>
    <property type="evidence" value="ECO:0007669"/>
    <property type="project" value="UniProtKB-EC"/>
</dbReference>
<sequence length="391" mass="42321">MNYSSSKLFALLAILMLSFSVSAQNGKKFKVVLDPGHGGKDTGTNHKKNVEKDIVLAVALEVGKILEKQSDIEVFYTRKTDVFVPVKERSVLANNNNGNVFVSIHCNGVNTESASGTETYVMGLSKNKSNLDVAKTENSVIMMEDDYKTKYAGFDPKSPESIIGLTLIQEDYIHQSIDLASRVQDGFTNDLRRKNRGVKQGPFWVLHGAFMPSILIELGFVSNTEEGSYLSSSRGQKELASSIAQGIINYKAAYYGGSKNVVVTASDKAVAKDSSSSKSNVTVTRTSTKDTAKETSSISTKATVSSNKGIVFKVQIAAGSSILALKPQNFKGLRGVTSIRTNGTSRYYYGETSDYETAKENLRVAKSSGHTSAFIVAFKDGVSISVEEALK</sequence>
<feature type="signal peptide" evidence="5">
    <location>
        <begin position="1"/>
        <end position="23"/>
    </location>
</feature>
<dbReference type="FunFam" id="3.40.630.40:FF:000005">
    <property type="entry name" value="N-acetylmuramoyl-L-alanine amidase (AmiA)"/>
    <property type="match status" value="1"/>
</dbReference>